<dbReference type="Proteomes" id="UP000183015">
    <property type="component" value="Unassembled WGS sequence"/>
</dbReference>
<organism evidence="2 3">
    <name type="scientific">Streptacidiphilus jiangxiensis</name>
    <dbReference type="NCBI Taxonomy" id="235985"/>
    <lineage>
        <taxon>Bacteria</taxon>
        <taxon>Bacillati</taxon>
        <taxon>Actinomycetota</taxon>
        <taxon>Actinomycetes</taxon>
        <taxon>Kitasatosporales</taxon>
        <taxon>Streptomycetaceae</taxon>
        <taxon>Streptacidiphilus</taxon>
    </lineage>
</organism>
<dbReference type="InterPro" id="IPR000073">
    <property type="entry name" value="AB_hydrolase_1"/>
</dbReference>
<dbReference type="eggNOG" id="ENOG5031GKS">
    <property type="taxonomic scope" value="Bacteria"/>
</dbReference>
<accession>A0A1H7Y411</accession>
<feature type="domain" description="AB hydrolase-1" evidence="1">
    <location>
        <begin position="43"/>
        <end position="158"/>
    </location>
</feature>
<dbReference type="SUPFAM" id="SSF53474">
    <property type="entry name" value="alpha/beta-Hydrolases"/>
    <property type="match status" value="1"/>
</dbReference>
<dbReference type="AlphaFoldDB" id="A0A1H7Y411"/>
<dbReference type="STRING" id="235985.SAMN05414137_126103"/>
<sequence>MGIGSQVTAPPPGPALAEHPAIPLLDYDRVAGTVENGSAPGSMLLVHGFGGGKQQLRELGDALCPAGSEAFYPVLRAHGTSPKPAWGYSVLDFAADVHRIADVLPERVDAVGYSYGALVSAVSAVTWGAARIRSLVVIDQSFEAHPERHEADEWVEGSLLRWHYDFSHLLDVLHGLGVPVLVLGSPDSGVIGTDEEERLLARRDALFDYRRITGSHAECYRDTEVLVPLMDEFYRTKVAGT</sequence>
<keyword evidence="2" id="KW-0378">Hydrolase</keyword>
<evidence type="ECO:0000259" key="1">
    <source>
        <dbReference type="Pfam" id="PF00561"/>
    </source>
</evidence>
<reference evidence="3" key="1">
    <citation type="submission" date="2016-10" db="EMBL/GenBank/DDBJ databases">
        <authorList>
            <person name="Varghese N."/>
        </authorList>
    </citation>
    <scope>NUCLEOTIDE SEQUENCE [LARGE SCALE GENOMIC DNA]</scope>
    <source>
        <strain evidence="3">DSM 45096 / BCRC 16803 / CGMCC 4.1857 / CIP 109030 / JCM 12277 / KCTC 19219 / NBRC 100920 / 33214</strain>
    </source>
</reference>
<evidence type="ECO:0000313" key="3">
    <source>
        <dbReference type="Proteomes" id="UP000183015"/>
    </source>
</evidence>
<evidence type="ECO:0000313" key="2">
    <source>
        <dbReference type="EMBL" id="SEM40655.1"/>
    </source>
</evidence>
<dbReference type="Gene3D" id="3.40.50.1820">
    <property type="entry name" value="alpha/beta hydrolase"/>
    <property type="match status" value="1"/>
</dbReference>
<keyword evidence="3" id="KW-1185">Reference proteome</keyword>
<dbReference type="EMBL" id="FOAZ01000026">
    <property type="protein sequence ID" value="SEM40655.1"/>
    <property type="molecule type" value="Genomic_DNA"/>
</dbReference>
<dbReference type="Pfam" id="PF00561">
    <property type="entry name" value="Abhydrolase_1"/>
    <property type="match status" value="1"/>
</dbReference>
<proteinExistence type="predicted"/>
<gene>
    <name evidence="2" type="ORF">SAMN05414137_126103</name>
</gene>
<dbReference type="OrthoDB" id="2987348at2"/>
<dbReference type="InterPro" id="IPR029058">
    <property type="entry name" value="AB_hydrolase_fold"/>
</dbReference>
<protein>
    <submittedName>
        <fullName evidence="2">Alpha/beta hydrolase fold</fullName>
    </submittedName>
</protein>
<dbReference type="GO" id="GO:0016787">
    <property type="term" value="F:hydrolase activity"/>
    <property type="evidence" value="ECO:0007669"/>
    <property type="project" value="UniProtKB-KW"/>
</dbReference>
<name>A0A1H7Y411_STRJI</name>